<evidence type="ECO:0000256" key="2">
    <source>
        <dbReference type="ARBA" id="ARBA00022692"/>
    </source>
</evidence>
<feature type="compositionally biased region" description="Basic and acidic residues" evidence="6">
    <location>
        <begin position="110"/>
        <end position="157"/>
    </location>
</feature>
<organism evidence="9 10">
    <name type="scientific">Malassezia psittaci</name>
    <dbReference type="NCBI Taxonomy" id="1821823"/>
    <lineage>
        <taxon>Eukaryota</taxon>
        <taxon>Fungi</taxon>
        <taxon>Dikarya</taxon>
        <taxon>Basidiomycota</taxon>
        <taxon>Ustilaginomycotina</taxon>
        <taxon>Malasseziomycetes</taxon>
        <taxon>Malasseziales</taxon>
        <taxon>Malasseziaceae</taxon>
        <taxon>Malassezia</taxon>
    </lineage>
</organism>
<dbReference type="AlphaFoldDB" id="A0AAF0JD44"/>
<evidence type="ECO:0000256" key="3">
    <source>
        <dbReference type="ARBA" id="ARBA00022989"/>
    </source>
</evidence>
<keyword evidence="3 7" id="KW-1133">Transmembrane helix</keyword>
<proteinExistence type="predicted"/>
<evidence type="ECO:0000256" key="1">
    <source>
        <dbReference type="ARBA" id="ARBA00004325"/>
    </source>
</evidence>
<feature type="compositionally biased region" description="Polar residues" evidence="6">
    <location>
        <begin position="158"/>
        <end position="173"/>
    </location>
</feature>
<dbReference type="InterPro" id="IPR050355">
    <property type="entry name" value="RCF1"/>
</dbReference>
<dbReference type="PANTHER" id="PTHR12297:SF3">
    <property type="entry name" value="HIG1 DOMAIN FAMILY MEMBER 1A"/>
    <property type="match status" value="1"/>
</dbReference>
<sequence length="200" mass="22632">MSTDNGDHDPFIPTSVDDEETNYQRILRKMKEDPLVPIGCVLTTVALTYASYALRKGNRETFQRALRYRVLFQTVTVGAAAASLFFIKAPPTSTPAPKEDGSPGDIPKWNQDHLDQREKEDKIDWAKRYREAHARDERENAAIKRMVEEELRSREEQVSSTSTPPATENSTPPVSGAAESQARPEPPKIGQDKRRFTFRT</sequence>
<accession>A0AAF0JD44</accession>
<feature type="transmembrane region" description="Helical" evidence="7">
    <location>
        <begin position="35"/>
        <end position="54"/>
    </location>
</feature>
<feature type="region of interest" description="Disordered" evidence="6">
    <location>
        <begin position="89"/>
        <end position="200"/>
    </location>
</feature>
<evidence type="ECO:0000259" key="8">
    <source>
        <dbReference type="PROSITE" id="PS51503"/>
    </source>
</evidence>
<feature type="domain" description="HIG1" evidence="8">
    <location>
        <begin position="7"/>
        <end position="98"/>
    </location>
</feature>
<reference evidence="9" key="1">
    <citation type="submission" date="2023-02" db="EMBL/GenBank/DDBJ databases">
        <title>Mating type loci evolution in Malassezia.</title>
        <authorList>
            <person name="Coelho M.A."/>
        </authorList>
    </citation>
    <scope>NUCLEOTIDE SEQUENCE</scope>
    <source>
        <strain evidence="9">CBS 14136</strain>
    </source>
</reference>
<feature type="compositionally biased region" description="Basic and acidic residues" evidence="6">
    <location>
        <begin position="190"/>
        <end position="200"/>
    </location>
</feature>
<evidence type="ECO:0000256" key="5">
    <source>
        <dbReference type="ARBA" id="ARBA00023136"/>
    </source>
</evidence>
<feature type="transmembrane region" description="Helical" evidence="7">
    <location>
        <begin position="66"/>
        <end position="87"/>
    </location>
</feature>
<dbReference type="GO" id="GO:0097250">
    <property type="term" value="P:mitochondrial respirasome assembly"/>
    <property type="evidence" value="ECO:0007669"/>
    <property type="project" value="TreeGrafter"/>
</dbReference>
<evidence type="ECO:0000256" key="7">
    <source>
        <dbReference type="SAM" id="Phobius"/>
    </source>
</evidence>
<keyword evidence="10" id="KW-1185">Reference proteome</keyword>
<dbReference type="InterPro" id="IPR007667">
    <property type="entry name" value="Hypoxia_induced_domain"/>
</dbReference>
<keyword evidence="4" id="KW-0496">Mitochondrion</keyword>
<dbReference type="PANTHER" id="PTHR12297">
    <property type="entry name" value="HYPOXIA-INDUCBILE GENE 1 HIG1 -RELATED"/>
    <property type="match status" value="1"/>
</dbReference>
<evidence type="ECO:0000256" key="6">
    <source>
        <dbReference type="SAM" id="MobiDB-lite"/>
    </source>
</evidence>
<dbReference type="Proteomes" id="UP001214628">
    <property type="component" value="Chromosome 1"/>
</dbReference>
<evidence type="ECO:0000256" key="4">
    <source>
        <dbReference type="ARBA" id="ARBA00023128"/>
    </source>
</evidence>
<keyword evidence="5 7" id="KW-0472">Membrane</keyword>
<evidence type="ECO:0000313" key="9">
    <source>
        <dbReference type="EMBL" id="WFD41984.1"/>
    </source>
</evidence>
<name>A0AAF0JD44_9BASI</name>
<dbReference type="EMBL" id="CP118375">
    <property type="protein sequence ID" value="WFD41984.1"/>
    <property type="molecule type" value="Genomic_DNA"/>
</dbReference>
<dbReference type="GO" id="GO:0031966">
    <property type="term" value="C:mitochondrial membrane"/>
    <property type="evidence" value="ECO:0007669"/>
    <property type="project" value="UniProtKB-SubCell"/>
</dbReference>
<keyword evidence="2 7" id="KW-0812">Transmembrane</keyword>
<evidence type="ECO:0000313" key="10">
    <source>
        <dbReference type="Proteomes" id="UP001214628"/>
    </source>
</evidence>
<dbReference type="Pfam" id="PF04588">
    <property type="entry name" value="HIG_1_N"/>
    <property type="match status" value="1"/>
</dbReference>
<gene>
    <name evidence="9" type="primary">RCF1</name>
    <name evidence="9" type="ORF">MPSI1_000623</name>
</gene>
<protein>
    <submittedName>
        <fullName evidence="9">Respiratory supercomplex factor 1, mitochondrial</fullName>
    </submittedName>
</protein>
<dbReference type="PROSITE" id="PS51503">
    <property type="entry name" value="HIG1"/>
    <property type="match status" value="1"/>
</dbReference>
<comment type="subcellular location">
    <subcellularLocation>
        <location evidence="1">Mitochondrion membrane</location>
    </subcellularLocation>
</comment>
<dbReference type="Gene3D" id="6.10.140.1320">
    <property type="match status" value="1"/>
</dbReference>